<dbReference type="CDD" id="cd00037">
    <property type="entry name" value="CLECT"/>
    <property type="match status" value="1"/>
</dbReference>
<dbReference type="InterPro" id="IPR018378">
    <property type="entry name" value="C-type_lectin_CS"/>
</dbReference>
<gene>
    <name evidence="5" type="primary">LOC101234859</name>
</gene>
<dbReference type="PROSITE" id="PS00615">
    <property type="entry name" value="C_TYPE_LECTIN_1"/>
    <property type="match status" value="1"/>
</dbReference>
<evidence type="ECO:0000256" key="2">
    <source>
        <dbReference type="SAM" id="Phobius"/>
    </source>
</evidence>
<protein>
    <submittedName>
        <fullName evidence="5">Aggrecan core protein</fullName>
    </submittedName>
</protein>
<evidence type="ECO:0000259" key="3">
    <source>
        <dbReference type="PROSITE" id="PS50041"/>
    </source>
</evidence>
<keyword evidence="2" id="KW-0472">Membrane</keyword>
<dbReference type="RefSeq" id="XP_065649293.1">
    <property type="nucleotide sequence ID" value="XM_065793221.1"/>
</dbReference>
<dbReference type="Gene3D" id="3.10.100.10">
    <property type="entry name" value="Mannose-Binding Protein A, subunit A"/>
    <property type="match status" value="1"/>
</dbReference>
<keyword evidence="4" id="KW-1185">Reference proteome</keyword>
<evidence type="ECO:0000313" key="4">
    <source>
        <dbReference type="Proteomes" id="UP001652625"/>
    </source>
</evidence>
<dbReference type="Pfam" id="PF00059">
    <property type="entry name" value="Lectin_C"/>
    <property type="match status" value="1"/>
</dbReference>
<reference evidence="5" key="1">
    <citation type="submission" date="2025-08" db="UniProtKB">
        <authorList>
            <consortium name="RefSeq"/>
        </authorList>
    </citation>
    <scope>IDENTIFICATION</scope>
</reference>
<proteinExistence type="predicted"/>
<accession>A0ABM4BJR5</accession>
<feature type="transmembrane region" description="Helical" evidence="2">
    <location>
        <begin position="136"/>
        <end position="157"/>
    </location>
</feature>
<keyword evidence="1" id="KW-1015">Disulfide bond</keyword>
<dbReference type="SUPFAM" id="SSF56436">
    <property type="entry name" value="C-type lectin-like"/>
    <property type="match status" value="1"/>
</dbReference>
<dbReference type="Proteomes" id="UP001652625">
    <property type="component" value="Chromosome 03"/>
</dbReference>
<dbReference type="InterPro" id="IPR050111">
    <property type="entry name" value="C-type_lectin/snaclec_domain"/>
</dbReference>
<keyword evidence="2" id="KW-1133">Transmembrane helix</keyword>
<keyword evidence="2" id="KW-0812">Transmembrane</keyword>
<evidence type="ECO:0000256" key="1">
    <source>
        <dbReference type="ARBA" id="ARBA00023157"/>
    </source>
</evidence>
<dbReference type="GeneID" id="101234859"/>
<dbReference type="InterPro" id="IPR001304">
    <property type="entry name" value="C-type_lectin-like"/>
</dbReference>
<sequence length="276" mass="31041">MSQIVCKDKDWKLYQKSCYKLFEQPKYYDTANSLCKHLIANLINIDDENENQFAKEEIANISSSGAWINQSKTNFQSWNEYLGKQYTNWVFRSPSGSGNCIQMLKGGKWNNVGCLSQYPFICEKSTVTTIAPGSPVIWPIPITLCVVMLLFVSSLFIRNFCQERLAAKKLISNSFQSSGTKKETLSSNKKHEKNMSVVAETSKDFIGCINFSSSYSPNETRATNDSLLENDSKQKLAVVTFFQSTNAPVINENNSTIQTTLNNECTLTKNILTTAC</sequence>
<name>A0ABM4BJR5_HYDVU</name>
<dbReference type="InterPro" id="IPR016186">
    <property type="entry name" value="C-type_lectin-like/link_sf"/>
</dbReference>
<dbReference type="InterPro" id="IPR016187">
    <property type="entry name" value="CTDL_fold"/>
</dbReference>
<dbReference type="PROSITE" id="PS50041">
    <property type="entry name" value="C_TYPE_LECTIN_2"/>
    <property type="match status" value="1"/>
</dbReference>
<evidence type="ECO:0000313" key="5">
    <source>
        <dbReference type="RefSeq" id="XP_065649293.1"/>
    </source>
</evidence>
<feature type="domain" description="C-type lectin" evidence="3">
    <location>
        <begin position="14"/>
        <end position="123"/>
    </location>
</feature>
<organism evidence="4 5">
    <name type="scientific">Hydra vulgaris</name>
    <name type="common">Hydra</name>
    <name type="synonym">Hydra attenuata</name>
    <dbReference type="NCBI Taxonomy" id="6087"/>
    <lineage>
        <taxon>Eukaryota</taxon>
        <taxon>Metazoa</taxon>
        <taxon>Cnidaria</taxon>
        <taxon>Hydrozoa</taxon>
        <taxon>Hydroidolina</taxon>
        <taxon>Anthoathecata</taxon>
        <taxon>Aplanulata</taxon>
        <taxon>Hydridae</taxon>
        <taxon>Hydra</taxon>
    </lineage>
</organism>
<dbReference type="PANTHER" id="PTHR22803">
    <property type="entry name" value="MANNOSE, PHOSPHOLIPASE, LECTIN RECEPTOR RELATED"/>
    <property type="match status" value="1"/>
</dbReference>
<dbReference type="SMART" id="SM00034">
    <property type="entry name" value="CLECT"/>
    <property type="match status" value="1"/>
</dbReference>